<name>A0A822YDK2_NELNU</name>
<proteinExistence type="predicted"/>
<accession>A0A822YDK2</accession>
<protein>
    <submittedName>
        <fullName evidence="1">Uncharacterized protein</fullName>
    </submittedName>
</protein>
<comment type="caution">
    <text evidence="1">The sequence shown here is derived from an EMBL/GenBank/DDBJ whole genome shotgun (WGS) entry which is preliminary data.</text>
</comment>
<dbReference type="AlphaFoldDB" id="A0A822YDK2"/>
<sequence length="125" mass="14502">MPTMLDSPTTDVYPYHREDHPRLFGCSMGREAESWYGCFAIKTISAGKYYDVMRREDEIRISITSSLPPIDSGRFSYNLRQKQFNISDGNFLTSNFQVIVSSRNPNDKIGIYYNRLDVYATYSNQ</sequence>
<dbReference type="Proteomes" id="UP000607653">
    <property type="component" value="Unassembled WGS sequence"/>
</dbReference>
<keyword evidence="2" id="KW-1185">Reference proteome</keyword>
<evidence type="ECO:0000313" key="1">
    <source>
        <dbReference type="EMBL" id="DAD29601.1"/>
    </source>
</evidence>
<organism evidence="1 2">
    <name type="scientific">Nelumbo nucifera</name>
    <name type="common">Sacred lotus</name>
    <dbReference type="NCBI Taxonomy" id="4432"/>
    <lineage>
        <taxon>Eukaryota</taxon>
        <taxon>Viridiplantae</taxon>
        <taxon>Streptophyta</taxon>
        <taxon>Embryophyta</taxon>
        <taxon>Tracheophyta</taxon>
        <taxon>Spermatophyta</taxon>
        <taxon>Magnoliopsida</taxon>
        <taxon>Proteales</taxon>
        <taxon>Nelumbonaceae</taxon>
        <taxon>Nelumbo</taxon>
    </lineage>
</organism>
<gene>
    <name evidence="1" type="ORF">HUJ06_031069</name>
</gene>
<dbReference type="EMBL" id="DUZY01000002">
    <property type="protein sequence ID" value="DAD29601.1"/>
    <property type="molecule type" value="Genomic_DNA"/>
</dbReference>
<evidence type="ECO:0000313" key="2">
    <source>
        <dbReference type="Proteomes" id="UP000607653"/>
    </source>
</evidence>
<reference evidence="1 2" key="1">
    <citation type="journal article" date="2020" name="Mol. Biol. Evol.">
        <title>Distinct Expression and Methylation Patterns for Genes with Different Fates following a Single Whole-Genome Duplication in Flowering Plants.</title>
        <authorList>
            <person name="Shi T."/>
            <person name="Rahmani R.S."/>
            <person name="Gugger P.F."/>
            <person name="Wang M."/>
            <person name="Li H."/>
            <person name="Zhang Y."/>
            <person name="Li Z."/>
            <person name="Wang Q."/>
            <person name="Van de Peer Y."/>
            <person name="Marchal K."/>
            <person name="Chen J."/>
        </authorList>
    </citation>
    <scope>NUCLEOTIDE SEQUENCE [LARGE SCALE GENOMIC DNA]</scope>
    <source>
        <tissue evidence="1">Leaf</tissue>
    </source>
</reference>